<feature type="transmembrane region" description="Helical" evidence="1">
    <location>
        <begin position="58"/>
        <end position="78"/>
    </location>
</feature>
<reference evidence="2 3" key="1">
    <citation type="submission" date="2021-03" db="EMBL/GenBank/DDBJ databases">
        <title>Enterococcal diversity collection.</title>
        <authorList>
            <person name="Gilmore M.S."/>
            <person name="Schwartzman J."/>
            <person name="Van Tyne D."/>
            <person name="Martin M."/>
            <person name="Earl A.M."/>
            <person name="Manson A.L."/>
            <person name="Straub T."/>
            <person name="Salamzade R."/>
            <person name="Saavedra J."/>
            <person name="Lebreton F."/>
            <person name="Prichula J."/>
            <person name="Schaufler K."/>
            <person name="Gaca A."/>
            <person name="Sgardioli B."/>
            <person name="Wagenaar J."/>
            <person name="Strong T."/>
        </authorList>
    </citation>
    <scope>NUCLEOTIDE SEQUENCE [LARGE SCALE GENOMIC DNA]</scope>
    <source>
        <strain evidence="2 3">MJM12</strain>
    </source>
</reference>
<gene>
    <name evidence="2" type="ORF">JZO76_06445</name>
</gene>
<organism evidence="2 3">
    <name type="scientific">Candidatus Enterococcus myersii</name>
    <dbReference type="NCBI Taxonomy" id="2815322"/>
    <lineage>
        <taxon>Bacteria</taxon>
        <taxon>Bacillati</taxon>
        <taxon>Bacillota</taxon>
        <taxon>Bacilli</taxon>
        <taxon>Lactobacillales</taxon>
        <taxon>Enterococcaceae</taxon>
        <taxon>Enterococcus</taxon>
    </lineage>
</organism>
<evidence type="ECO:0000256" key="1">
    <source>
        <dbReference type="SAM" id="Phobius"/>
    </source>
</evidence>
<name>A0ABS3H8D7_9ENTE</name>
<evidence type="ECO:0000313" key="2">
    <source>
        <dbReference type="EMBL" id="MBO0449175.1"/>
    </source>
</evidence>
<feature type="transmembrane region" description="Helical" evidence="1">
    <location>
        <begin position="109"/>
        <end position="131"/>
    </location>
</feature>
<keyword evidence="1" id="KW-0812">Transmembrane</keyword>
<dbReference type="Proteomes" id="UP000664256">
    <property type="component" value="Unassembled WGS sequence"/>
</dbReference>
<feature type="transmembrane region" description="Helical" evidence="1">
    <location>
        <begin position="137"/>
        <end position="159"/>
    </location>
</feature>
<dbReference type="InterPro" id="IPR021697">
    <property type="entry name" value="DUF3278"/>
</dbReference>
<sequence length="172" mass="20445">MENFENKLLRSYVGYLGEREESQKVTIYKILANANMLTFYFTTILMLISLIWDSIHQQFTLGTFLLLAVQQFNSYYILFKFRKYKVQQTKFDDKEAYILAVKTLKLKGFWIGLDWGVSMFITMTFIFPTLWHDPIRVTIWNVLIWLTAGFFFGFTMYLVSKNQLKLVTNDSD</sequence>
<proteinExistence type="predicted"/>
<keyword evidence="1" id="KW-1133">Transmembrane helix</keyword>
<dbReference type="Pfam" id="PF11683">
    <property type="entry name" value="DUF3278"/>
    <property type="match status" value="1"/>
</dbReference>
<dbReference type="EMBL" id="JAFLVT010000008">
    <property type="protein sequence ID" value="MBO0449175.1"/>
    <property type="molecule type" value="Genomic_DNA"/>
</dbReference>
<evidence type="ECO:0000313" key="3">
    <source>
        <dbReference type="Proteomes" id="UP000664256"/>
    </source>
</evidence>
<comment type="caution">
    <text evidence="2">The sequence shown here is derived from an EMBL/GenBank/DDBJ whole genome shotgun (WGS) entry which is preliminary data.</text>
</comment>
<feature type="transmembrane region" description="Helical" evidence="1">
    <location>
        <begin position="30"/>
        <end position="52"/>
    </location>
</feature>
<keyword evidence="3" id="KW-1185">Reference proteome</keyword>
<dbReference type="RefSeq" id="WP_206903335.1">
    <property type="nucleotide sequence ID" value="NZ_JAFLVT010000008.1"/>
</dbReference>
<keyword evidence="1" id="KW-0472">Membrane</keyword>
<accession>A0ABS3H8D7</accession>
<protein>
    <submittedName>
        <fullName evidence="2">DUF3278 domain-containing protein</fullName>
    </submittedName>
</protein>